<feature type="compositionally biased region" description="Polar residues" evidence="2">
    <location>
        <begin position="293"/>
        <end position="304"/>
    </location>
</feature>
<accession>A0A8X7NH39</accession>
<feature type="compositionally biased region" description="Polar residues" evidence="2">
    <location>
        <begin position="265"/>
        <end position="274"/>
    </location>
</feature>
<feature type="coiled-coil region" evidence="1">
    <location>
        <begin position="549"/>
        <end position="576"/>
    </location>
</feature>
<protein>
    <submittedName>
        <fullName evidence="3">Uncharacterized protein</fullName>
    </submittedName>
</protein>
<feature type="compositionally biased region" description="Acidic residues" evidence="2">
    <location>
        <begin position="197"/>
        <end position="207"/>
    </location>
</feature>
<gene>
    <name evidence="3" type="ORF">FOB60_005055</name>
</gene>
<name>A0A8X7NH39_CANPA</name>
<feature type="compositionally biased region" description="Basic and acidic residues" evidence="2">
    <location>
        <begin position="250"/>
        <end position="263"/>
    </location>
</feature>
<feature type="region of interest" description="Disordered" evidence="2">
    <location>
        <begin position="125"/>
        <end position="168"/>
    </location>
</feature>
<evidence type="ECO:0000313" key="3">
    <source>
        <dbReference type="EMBL" id="KAF6045483.1"/>
    </source>
</evidence>
<feature type="compositionally biased region" description="Basic and acidic residues" evidence="2">
    <location>
        <begin position="93"/>
        <end position="108"/>
    </location>
</feature>
<evidence type="ECO:0000256" key="2">
    <source>
        <dbReference type="SAM" id="MobiDB-lite"/>
    </source>
</evidence>
<proteinExistence type="predicted"/>
<feature type="compositionally biased region" description="Polar residues" evidence="2">
    <location>
        <begin position="75"/>
        <end position="92"/>
    </location>
</feature>
<keyword evidence="1" id="KW-0175">Coiled coil</keyword>
<evidence type="ECO:0000256" key="1">
    <source>
        <dbReference type="SAM" id="Coils"/>
    </source>
</evidence>
<feature type="compositionally biased region" description="Polar residues" evidence="2">
    <location>
        <begin position="399"/>
        <end position="415"/>
    </location>
</feature>
<organism evidence="3 4">
    <name type="scientific">Candida parapsilosis</name>
    <name type="common">Yeast</name>
    <dbReference type="NCBI Taxonomy" id="5480"/>
    <lineage>
        <taxon>Eukaryota</taxon>
        <taxon>Fungi</taxon>
        <taxon>Dikarya</taxon>
        <taxon>Ascomycota</taxon>
        <taxon>Saccharomycotina</taxon>
        <taxon>Pichiomycetes</taxon>
        <taxon>Debaryomycetaceae</taxon>
        <taxon>Candida/Lodderomyces clade</taxon>
        <taxon>Candida</taxon>
    </lineage>
</organism>
<dbReference type="Proteomes" id="UP000590412">
    <property type="component" value="Unassembled WGS sequence"/>
</dbReference>
<dbReference type="EMBL" id="JABWAB010000009">
    <property type="protein sequence ID" value="KAF6045483.1"/>
    <property type="molecule type" value="Genomic_DNA"/>
</dbReference>
<comment type="caution">
    <text evidence="3">The sequence shown here is derived from an EMBL/GenBank/DDBJ whole genome shotgun (WGS) entry which is preliminary data.</text>
</comment>
<dbReference type="AlphaFoldDB" id="A0A8X7NH39"/>
<feature type="region of interest" description="Disordered" evidence="2">
    <location>
        <begin position="192"/>
        <end position="444"/>
    </location>
</feature>
<evidence type="ECO:0000313" key="4">
    <source>
        <dbReference type="Proteomes" id="UP000590412"/>
    </source>
</evidence>
<feature type="compositionally biased region" description="Basic and acidic residues" evidence="2">
    <location>
        <begin position="44"/>
        <end position="57"/>
    </location>
</feature>
<feature type="region of interest" description="Disordered" evidence="2">
    <location>
        <begin position="20"/>
        <end position="57"/>
    </location>
</feature>
<sequence>MDENDIDTLDVPLRPKIKPVFKRKPTDTNISSSSSRRVGAVQIEEEKTMDEKTREESNTLIVPGVSHVMNLGSKGKQSLINHSVSSQRNRATGTDHDDSSVDEAKEQHTGYVNPTISRVIKSHPRFKKKPVNSGASQRTRIATFDNGDEGGDELSTIDPLREPKVDPIYEKKPMSAVRASFLSREAGAIPIDNGIENNEDEGEEEEVEIRIKPSLTSQTRAPNEPSKRRLNLSKYKAAINETDEQGGNGLEKESAKKMTKEQFKGLSSTPQLTSDIEDPEDNPIVVDIGKFNVSFSPGKETSSPPDIKNLSPKPGAKEPPRSPTPLLDFDSENSENNPVIANIDELDFKFSPQKEPSIPPNIEIPLRRSKRYEPPTSSTLPYSPKPSSPRSYVPIHSNAEPQTISKRQYLNQIASEYNDDKNYDDGAPSSTNKELQQPDFDPDSRYDYELSDEDMGVLKAKRNIDFEHKYNDEIVSDYGSSDDDGFGRGYGRSSGFNGYGNDGYMDYASGYGYINQKSKPKQQSHVKVFTIQEQITRIEERLKLECAKQKQKEAVRANLLKRKEEIQQQRDALIQKLQDWKL</sequence>
<feature type="compositionally biased region" description="Polar residues" evidence="2">
    <location>
        <begin position="27"/>
        <end position="36"/>
    </location>
</feature>
<reference evidence="3" key="1">
    <citation type="submission" date="2020-03" db="EMBL/GenBank/DDBJ databases">
        <title>FDA dAtabase for Regulatory Grade micrObial Sequences (FDA-ARGOS): Supporting development and validation of Infectious Disease Dx tests.</title>
        <authorList>
            <person name="Campos J."/>
            <person name="Goldberg B."/>
            <person name="Tallon L."/>
            <person name="Sadzewicz L."/>
            <person name="Vavikolanu K."/>
            <person name="Mehta A."/>
            <person name="Aluvathingal J."/>
            <person name="Nadendla S."/>
            <person name="Nandy P."/>
            <person name="Geyer C."/>
            <person name="Yan Y."/>
            <person name="Sichtig H."/>
        </authorList>
    </citation>
    <scope>NUCLEOTIDE SEQUENCE [LARGE SCALE GENOMIC DNA]</scope>
    <source>
        <strain evidence="3">FDAARGOS_652</strain>
    </source>
</reference>
<feature type="compositionally biased region" description="Basic and acidic residues" evidence="2">
    <location>
        <begin position="159"/>
        <end position="168"/>
    </location>
</feature>
<dbReference type="OrthoDB" id="4026130at2759"/>
<feature type="region of interest" description="Disordered" evidence="2">
    <location>
        <begin position="73"/>
        <end position="108"/>
    </location>
</feature>